<dbReference type="Proteomes" id="UP001201812">
    <property type="component" value="Unassembled WGS sequence"/>
</dbReference>
<accession>A0AAD4MQG4</accession>
<comment type="caution">
    <text evidence="2">The sequence shown here is derived from an EMBL/GenBank/DDBJ whole genome shotgun (WGS) entry which is preliminary data.</text>
</comment>
<proteinExistence type="predicted"/>
<protein>
    <recommendedName>
        <fullName evidence="1">F-box domain-containing protein</fullName>
    </recommendedName>
</protein>
<dbReference type="EMBL" id="JAKKPZ010000114">
    <property type="protein sequence ID" value="KAI1701646.1"/>
    <property type="molecule type" value="Genomic_DNA"/>
</dbReference>
<evidence type="ECO:0000313" key="3">
    <source>
        <dbReference type="Proteomes" id="UP001201812"/>
    </source>
</evidence>
<dbReference type="Pfam" id="PF00646">
    <property type="entry name" value="F-box"/>
    <property type="match status" value="1"/>
</dbReference>
<dbReference type="InterPro" id="IPR001810">
    <property type="entry name" value="F-box_dom"/>
</dbReference>
<gene>
    <name evidence="2" type="ORF">DdX_15991</name>
</gene>
<evidence type="ECO:0000313" key="2">
    <source>
        <dbReference type="EMBL" id="KAI1701646.1"/>
    </source>
</evidence>
<evidence type="ECO:0000259" key="1">
    <source>
        <dbReference type="Pfam" id="PF00646"/>
    </source>
</evidence>
<dbReference type="AlphaFoldDB" id="A0AAD4MQG4"/>
<keyword evidence="3" id="KW-1185">Reference proteome</keyword>
<reference evidence="2" key="1">
    <citation type="submission" date="2022-01" db="EMBL/GenBank/DDBJ databases">
        <title>Genome Sequence Resource for Two Populations of Ditylenchus destructor, the Migratory Endoparasitic Phytonematode.</title>
        <authorList>
            <person name="Zhang H."/>
            <person name="Lin R."/>
            <person name="Xie B."/>
        </authorList>
    </citation>
    <scope>NUCLEOTIDE SEQUENCE</scope>
    <source>
        <strain evidence="2">BazhouSP</strain>
    </source>
</reference>
<name>A0AAD4MQG4_9BILA</name>
<sequence length="178" mass="20533">MSTITLPSEVILEVLKFVPYENATKLVQTSKSWAKPLQIQLKEQRIAIIAEIQRLESSDLGEKHREIKSVWDGLVEKEEKLCQSYSAYINRGKSISEQKAAPALFNRRQQAIQRNQNDACQQYKAIARKRQPIIDKIESLESKLDQCRKPETERIAVLKRRQERYLAAIQIAIEIGSL</sequence>
<feature type="domain" description="F-box" evidence="1">
    <location>
        <begin position="6"/>
        <end position="34"/>
    </location>
</feature>
<organism evidence="2 3">
    <name type="scientific">Ditylenchus destructor</name>
    <dbReference type="NCBI Taxonomy" id="166010"/>
    <lineage>
        <taxon>Eukaryota</taxon>
        <taxon>Metazoa</taxon>
        <taxon>Ecdysozoa</taxon>
        <taxon>Nematoda</taxon>
        <taxon>Chromadorea</taxon>
        <taxon>Rhabditida</taxon>
        <taxon>Tylenchina</taxon>
        <taxon>Tylenchomorpha</taxon>
        <taxon>Sphaerularioidea</taxon>
        <taxon>Anguinidae</taxon>
        <taxon>Anguininae</taxon>
        <taxon>Ditylenchus</taxon>
    </lineage>
</organism>